<reference evidence="6" key="1">
    <citation type="submission" date="2019-12" db="EMBL/GenBank/DDBJ databases">
        <title>Genome sequencing and annotation of Brassica cretica.</title>
        <authorList>
            <person name="Studholme D.J."/>
            <person name="Sarris P.F."/>
        </authorList>
    </citation>
    <scope>NUCLEOTIDE SEQUENCE</scope>
    <source>
        <strain evidence="6">PFS-102/07</strain>
        <tissue evidence="6">Leaf</tissue>
    </source>
</reference>
<evidence type="ECO:0000256" key="4">
    <source>
        <dbReference type="ARBA" id="ARBA00023136"/>
    </source>
</evidence>
<sequence length="82" mass="8704">MVPTASELFGLEHFGIIYSFMILGNPIGAVLFSSLVAGRLYDAEATRQGSSTCYGPECCRLTFVILATVCGGCSDPRSDTDC</sequence>
<protein>
    <recommendedName>
        <fullName evidence="7">Nodulin-like domain-containing protein</fullName>
    </recommendedName>
</protein>
<comment type="caution">
    <text evidence="6">The sequence shown here is derived from an EMBL/GenBank/DDBJ whole genome shotgun (WGS) entry which is preliminary data.</text>
</comment>
<organism evidence="6">
    <name type="scientific">Brassica cretica</name>
    <name type="common">Mustard</name>
    <dbReference type="NCBI Taxonomy" id="69181"/>
    <lineage>
        <taxon>Eukaryota</taxon>
        <taxon>Viridiplantae</taxon>
        <taxon>Streptophyta</taxon>
        <taxon>Embryophyta</taxon>
        <taxon>Tracheophyta</taxon>
        <taxon>Spermatophyta</taxon>
        <taxon>Magnoliopsida</taxon>
        <taxon>eudicotyledons</taxon>
        <taxon>Gunneridae</taxon>
        <taxon>Pentapetalae</taxon>
        <taxon>rosids</taxon>
        <taxon>malvids</taxon>
        <taxon>Brassicales</taxon>
        <taxon>Brassicaceae</taxon>
        <taxon>Brassiceae</taxon>
        <taxon>Brassica</taxon>
    </lineage>
</organism>
<dbReference type="PANTHER" id="PTHR21576:SF97">
    <property type="entry name" value="MAJOR FACILITATOR SUPERFAMILY PROTEIN"/>
    <property type="match status" value="1"/>
</dbReference>
<evidence type="ECO:0000256" key="1">
    <source>
        <dbReference type="ARBA" id="ARBA00004141"/>
    </source>
</evidence>
<evidence type="ECO:0000256" key="2">
    <source>
        <dbReference type="ARBA" id="ARBA00022692"/>
    </source>
</evidence>
<keyword evidence="3 5" id="KW-1133">Transmembrane helix</keyword>
<dbReference type="PANTHER" id="PTHR21576">
    <property type="entry name" value="UNCHARACTERIZED NODULIN-LIKE PROTEIN"/>
    <property type="match status" value="1"/>
</dbReference>
<evidence type="ECO:0000256" key="5">
    <source>
        <dbReference type="SAM" id="Phobius"/>
    </source>
</evidence>
<dbReference type="AlphaFoldDB" id="A0A8S9GM39"/>
<evidence type="ECO:0008006" key="7">
    <source>
        <dbReference type="Google" id="ProtNLM"/>
    </source>
</evidence>
<comment type="subcellular location">
    <subcellularLocation>
        <location evidence="1">Membrane</location>
        <topology evidence="1">Multi-pass membrane protein</topology>
    </subcellularLocation>
</comment>
<dbReference type="EMBL" id="QGKY02001925">
    <property type="protein sequence ID" value="KAF2544832.1"/>
    <property type="molecule type" value="Genomic_DNA"/>
</dbReference>
<evidence type="ECO:0000256" key="3">
    <source>
        <dbReference type="ARBA" id="ARBA00022989"/>
    </source>
</evidence>
<name>A0A8S9GM39_BRACR</name>
<accession>A0A8S9GM39</accession>
<keyword evidence="4 5" id="KW-0472">Membrane</keyword>
<evidence type="ECO:0000313" key="6">
    <source>
        <dbReference type="EMBL" id="KAF2544832.1"/>
    </source>
</evidence>
<proteinExistence type="predicted"/>
<gene>
    <name evidence="6" type="ORF">F2Q70_00020009</name>
</gene>
<keyword evidence="2 5" id="KW-0812">Transmembrane</keyword>
<feature type="transmembrane region" description="Helical" evidence="5">
    <location>
        <begin position="16"/>
        <end position="37"/>
    </location>
</feature>
<dbReference type="GO" id="GO:0016020">
    <property type="term" value="C:membrane"/>
    <property type="evidence" value="ECO:0007669"/>
    <property type="project" value="UniProtKB-SubCell"/>
</dbReference>